<sequence length="481" mass="52720">MCSAAATRMLEDVTGADAYDPRQDHERNRFNERGARALFEIPDLARAVVQRVDANGGNRPKISSILLDNATIDHALCYFESAGAQPSGEGQPARPRLMMLAVAELVNAFVLYEQVLTGPEAGTNSYTREVGPGGVSRGSYSRILGDAAGVIEVATEKMAWPEVLALLGLARATSMAAVRGQGQINAFNGQSQVDTVSVLLDLPLDPDRVFAALERLTPRVAVQSPHKMYAIARDRNYYPRNFATLLLTRSRTEVTSPGESPERFAAQLIYRTQVYSLLADMLGCPYSADALRTELVKPRRSSGFAERVAVLVGDAEAEGDHQINRMLGYEAFKVRIPLVLKYVLGRASRPGEVLEITLETRDSRQARRFREYCARVDAAIAEGKRADVVRACQELSAYGVRFESELAEGRTTRDQMVGAAKDLVSIGSPMIGALIPGAAVASSLVGGWVRRRRYALIEQMVNAPRTLNDIEQEFAHLWPHL</sequence>
<evidence type="ECO:0000313" key="3">
    <source>
        <dbReference type="Proteomes" id="UP001501509"/>
    </source>
</evidence>
<proteinExistence type="predicted"/>
<keyword evidence="3" id="KW-1185">Reference proteome</keyword>
<protein>
    <submittedName>
        <fullName evidence="2">Uncharacterized protein</fullName>
    </submittedName>
</protein>
<gene>
    <name evidence="2" type="ORF">GCM10010411_72720</name>
</gene>
<comment type="caution">
    <text evidence="2">The sequence shown here is derived from an EMBL/GenBank/DDBJ whole genome shotgun (WGS) entry which is preliminary data.</text>
</comment>
<accession>A0ABN3QFW1</accession>
<dbReference type="EMBL" id="BAAATD010000012">
    <property type="protein sequence ID" value="GAA2625473.1"/>
    <property type="molecule type" value="Genomic_DNA"/>
</dbReference>
<evidence type="ECO:0000313" key="2">
    <source>
        <dbReference type="EMBL" id="GAA2625473.1"/>
    </source>
</evidence>
<name>A0ABN3QFW1_9ACTN</name>
<keyword evidence="1" id="KW-1133">Transmembrane helix</keyword>
<evidence type="ECO:0000256" key="1">
    <source>
        <dbReference type="SAM" id="Phobius"/>
    </source>
</evidence>
<dbReference type="Proteomes" id="UP001501509">
    <property type="component" value="Unassembled WGS sequence"/>
</dbReference>
<feature type="transmembrane region" description="Helical" evidence="1">
    <location>
        <begin position="430"/>
        <end position="449"/>
    </location>
</feature>
<reference evidence="2 3" key="1">
    <citation type="journal article" date="2019" name="Int. J. Syst. Evol. Microbiol.">
        <title>The Global Catalogue of Microorganisms (GCM) 10K type strain sequencing project: providing services to taxonomists for standard genome sequencing and annotation.</title>
        <authorList>
            <consortium name="The Broad Institute Genomics Platform"/>
            <consortium name="The Broad Institute Genome Sequencing Center for Infectious Disease"/>
            <person name="Wu L."/>
            <person name="Ma J."/>
        </authorList>
    </citation>
    <scope>NUCLEOTIDE SEQUENCE [LARGE SCALE GENOMIC DNA]</scope>
    <source>
        <strain evidence="2 3">JCM 6833</strain>
    </source>
</reference>
<keyword evidence="1" id="KW-0812">Transmembrane</keyword>
<keyword evidence="1" id="KW-0472">Membrane</keyword>
<organism evidence="2 3">
    <name type="scientific">Actinomadura fulvescens</name>
    <dbReference type="NCBI Taxonomy" id="46160"/>
    <lineage>
        <taxon>Bacteria</taxon>
        <taxon>Bacillati</taxon>
        <taxon>Actinomycetota</taxon>
        <taxon>Actinomycetes</taxon>
        <taxon>Streptosporangiales</taxon>
        <taxon>Thermomonosporaceae</taxon>
        <taxon>Actinomadura</taxon>
    </lineage>
</organism>